<evidence type="ECO:0000256" key="3">
    <source>
        <dbReference type="SAM" id="MobiDB-lite"/>
    </source>
</evidence>
<dbReference type="Gene3D" id="3.30.450.40">
    <property type="match status" value="1"/>
</dbReference>
<dbReference type="InterPro" id="IPR029787">
    <property type="entry name" value="Nucleotide_cyclase"/>
</dbReference>
<sequence>MKTHRDLIQKYGWNVVLWPCAILMTLALAVWGVIKAPAPVVDTILKQDSIAQSELWKRRVVMHLENAHGTFRNGTVTEADIAYLQLLPEASDVYRFKLFSSDGTVFWSTRPNDIGSVNSDPYFRTKIARGEAFYVQEAKPASEIDGLALHASNTSQEAIHEVAEVYRPIMENGRFLGAIEFYTDLTDIRDTMIARVQTTLAVLCALAVITMLLINILLMRANRAQYEALRGRTDQERKILDDQLRLAREVQLLGELNEWLQSSRSLDELFDMVARFMTHILPEAEGSVYVYSNSRDVLDGSASWNGGEHKDHIYPDGCWGLRRGRTYEFGSSEIDFVCEHAEPHDGRAYFCFPILAHGETVGLMHLRAINENCEGFHKSKKLAQMCAEQISMAIANVRMRDQLHEQSVRDSLTGLFNRRHMTDYLRKSITRCQNTGTTLSLIAIDVDHFKKFNDNYGHDAGDMVLRAVGSVLQQTCDRDEIACRPGGEEFTIILPETSQEDTLMRAEHLRQAVEAISVRYGEKTLPSVTISLGIAFYPAHGTMPQDLMRAADDALYDAKAKGRNQVCEADNAPMDDGARRLGPQPEQSNGAETKRPGESKPSSVSPSQAA</sequence>
<dbReference type="Pfam" id="PF00990">
    <property type="entry name" value="GGDEF"/>
    <property type="match status" value="1"/>
</dbReference>
<protein>
    <recommendedName>
        <fullName evidence="1">diguanylate cyclase</fullName>
        <ecNumber evidence="1">2.7.7.65</ecNumber>
    </recommendedName>
</protein>
<feature type="domain" description="GGDEF" evidence="5">
    <location>
        <begin position="437"/>
        <end position="571"/>
    </location>
</feature>
<dbReference type="GO" id="GO:0043709">
    <property type="term" value="P:cell adhesion involved in single-species biofilm formation"/>
    <property type="evidence" value="ECO:0007669"/>
    <property type="project" value="TreeGrafter"/>
</dbReference>
<dbReference type="Pfam" id="PF01590">
    <property type="entry name" value="GAF"/>
    <property type="match status" value="1"/>
</dbReference>
<feature type="transmembrane region" description="Helical" evidence="4">
    <location>
        <begin position="199"/>
        <end position="218"/>
    </location>
</feature>
<dbReference type="EMBL" id="PYGJ01000001">
    <property type="protein sequence ID" value="PSL22341.1"/>
    <property type="molecule type" value="Genomic_DNA"/>
</dbReference>
<evidence type="ECO:0000256" key="2">
    <source>
        <dbReference type="ARBA" id="ARBA00034247"/>
    </source>
</evidence>
<dbReference type="CDD" id="cd01949">
    <property type="entry name" value="GGDEF"/>
    <property type="match status" value="1"/>
</dbReference>
<dbReference type="Pfam" id="PF14827">
    <property type="entry name" value="dCache_3"/>
    <property type="match status" value="1"/>
</dbReference>
<organism evidence="6 7">
    <name type="scientific">Shimia abyssi</name>
    <dbReference type="NCBI Taxonomy" id="1662395"/>
    <lineage>
        <taxon>Bacteria</taxon>
        <taxon>Pseudomonadati</taxon>
        <taxon>Pseudomonadota</taxon>
        <taxon>Alphaproteobacteria</taxon>
        <taxon>Rhodobacterales</taxon>
        <taxon>Roseobacteraceae</taxon>
    </lineage>
</organism>
<evidence type="ECO:0000256" key="1">
    <source>
        <dbReference type="ARBA" id="ARBA00012528"/>
    </source>
</evidence>
<evidence type="ECO:0000313" key="6">
    <source>
        <dbReference type="EMBL" id="PSL22341.1"/>
    </source>
</evidence>
<accession>A0A2P8FKV9</accession>
<dbReference type="Gene3D" id="3.30.70.270">
    <property type="match status" value="1"/>
</dbReference>
<dbReference type="AlphaFoldDB" id="A0A2P8FKV9"/>
<dbReference type="RefSeq" id="WP_106606999.1">
    <property type="nucleotide sequence ID" value="NZ_PYGJ01000001.1"/>
</dbReference>
<evidence type="ECO:0000259" key="5">
    <source>
        <dbReference type="PROSITE" id="PS50887"/>
    </source>
</evidence>
<comment type="caution">
    <text evidence="6">The sequence shown here is derived from an EMBL/GenBank/DDBJ whole genome shotgun (WGS) entry which is preliminary data.</text>
</comment>
<dbReference type="InterPro" id="IPR029150">
    <property type="entry name" value="dCache_3"/>
</dbReference>
<dbReference type="GO" id="GO:0005886">
    <property type="term" value="C:plasma membrane"/>
    <property type="evidence" value="ECO:0007669"/>
    <property type="project" value="TreeGrafter"/>
</dbReference>
<dbReference type="InterPro" id="IPR000160">
    <property type="entry name" value="GGDEF_dom"/>
</dbReference>
<dbReference type="PANTHER" id="PTHR45138:SF9">
    <property type="entry name" value="DIGUANYLATE CYCLASE DGCM-RELATED"/>
    <property type="match status" value="1"/>
</dbReference>
<dbReference type="GO" id="GO:1902201">
    <property type="term" value="P:negative regulation of bacterial-type flagellum-dependent cell motility"/>
    <property type="evidence" value="ECO:0007669"/>
    <property type="project" value="TreeGrafter"/>
</dbReference>
<keyword evidence="4" id="KW-0472">Membrane</keyword>
<reference evidence="6 7" key="1">
    <citation type="submission" date="2018-03" db="EMBL/GenBank/DDBJ databases">
        <title>Genomic Encyclopedia of Archaeal and Bacterial Type Strains, Phase II (KMG-II): from individual species to whole genera.</title>
        <authorList>
            <person name="Goeker M."/>
        </authorList>
    </citation>
    <scope>NUCLEOTIDE SEQUENCE [LARGE SCALE GENOMIC DNA]</scope>
    <source>
        <strain evidence="6 7">DSM 100673</strain>
    </source>
</reference>
<dbReference type="FunFam" id="3.30.70.270:FF:000001">
    <property type="entry name" value="Diguanylate cyclase domain protein"/>
    <property type="match status" value="1"/>
</dbReference>
<comment type="catalytic activity">
    <reaction evidence="2">
        <text>2 GTP = 3',3'-c-di-GMP + 2 diphosphate</text>
        <dbReference type="Rhea" id="RHEA:24898"/>
        <dbReference type="ChEBI" id="CHEBI:33019"/>
        <dbReference type="ChEBI" id="CHEBI:37565"/>
        <dbReference type="ChEBI" id="CHEBI:58805"/>
        <dbReference type="EC" id="2.7.7.65"/>
    </reaction>
</comment>
<dbReference type="GO" id="GO:0052621">
    <property type="term" value="F:diguanylate cyclase activity"/>
    <property type="evidence" value="ECO:0007669"/>
    <property type="project" value="UniProtKB-EC"/>
</dbReference>
<keyword evidence="4" id="KW-1133">Transmembrane helix</keyword>
<feature type="compositionally biased region" description="Polar residues" evidence="3">
    <location>
        <begin position="600"/>
        <end position="610"/>
    </location>
</feature>
<dbReference type="InterPro" id="IPR003018">
    <property type="entry name" value="GAF"/>
</dbReference>
<dbReference type="SMART" id="SM00267">
    <property type="entry name" value="GGDEF"/>
    <property type="match status" value="1"/>
</dbReference>
<dbReference type="SUPFAM" id="SSF55073">
    <property type="entry name" value="Nucleotide cyclase"/>
    <property type="match status" value="1"/>
</dbReference>
<dbReference type="InterPro" id="IPR043128">
    <property type="entry name" value="Rev_trsase/Diguanyl_cyclase"/>
</dbReference>
<feature type="transmembrane region" description="Helical" evidence="4">
    <location>
        <begin position="12"/>
        <end position="34"/>
    </location>
</feature>
<gene>
    <name evidence="6" type="ORF">CLV88_101768</name>
</gene>
<evidence type="ECO:0000256" key="4">
    <source>
        <dbReference type="SAM" id="Phobius"/>
    </source>
</evidence>
<dbReference type="EC" id="2.7.7.65" evidence="1"/>
<proteinExistence type="predicted"/>
<feature type="region of interest" description="Disordered" evidence="3">
    <location>
        <begin position="566"/>
        <end position="610"/>
    </location>
</feature>
<dbReference type="InterPro" id="IPR029016">
    <property type="entry name" value="GAF-like_dom_sf"/>
</dbReference>
<keyword evidence="4" id="KW-0812">Transmembrane</keyword>
<name>A0A2P8FKV9_9RHOB</name>
<evidence type="ECO:0000313" key="7">
    <source>
        <dbReference type="Proteomes" id="UP000240418"/>
    </source>
</evidence>
<dbReference type="InterPro" id="IPR050469">
    <property type="entry name" value="Diguanylate_Cyclase"/>
</dbReference>
<dbReference type="Proteomes" id="UP000240418">
    <property type="component" value="Unassembled WGS sequence"/>
</dbReference>
<dbReference type="PROSITE" id="PS50887">
    <property type="entry name" value="GGDEF"/>
    <property type="match status" value="1"/>
</dbReference>
<dbReference type="NCBIfam" id="TIGR00254">
    <property type="entry name" value="GGDEF"/>
    <property type="match status" value="1"/>
</dbReference>
<dbReference type="SUPFAM" id="SSF55781">
    <property type="entry name" value="GAF domain-like"/>
    <property type="match status" value="1"/>
</dbReference>
<dbReference type="PANTHER" id="PTHR45138">
    <property type="entry name" value="REGULATORY COMPONENTS OF SENSORY TRANSDUCTION SYSTEM"/>
    <property type="match status" value="1"/>
</dbReference>
<keyword evidence="7" id="KW-1185">Reference proteome</keyword>
<dbReference type="OrthoDB" id="9812260at2"/>